<comment type="caution">
    <text evidence="4">The sequence shown here is derived from an EMBL/GenBank/DDBJ whole genome shotgun (WGS) entry which is preliminary data.</text>
</comment>
<protein>
    <recommendedName>
        <fullName evidence="3">Haemagglutinin Mycoplasma domain-containing protein</fullName>
    </recommendedName>
</protein>
<evidence type="ECO:0000256" key="1">
    <source>
        <dbReference type="SAM" id="MobiDB-lite"/>
    </source>
</evidence>
<dbReference type="Pfam" id="PF05692">
    <property type="entry name" value="Myco_haema"/>
    <property type="match status" value="2"/>
</dbReference>
<dbReference type="EMBL" id="JAJHZM010000003">
    <property type="protein sequence ID" value="MDC4181758.1"/>
    <property type="molecule type" value="Genomic_DNA"/>
</dbReference>
<feature type="region of interest" description="Disordered" evidence="1">
    <location>
        <begin position="32"/>
        <end position="73"/>
    </location>
</feature>
<dbReference type="Gene3D" id="2.60.120.260">
    <property type="entry name" value="Galactose-binding domain-like"/>
    <property type="match status" value="1"/>
</dbReference>
<accession>A0ABT5GAA2</accession>
<evidence type="ECO:0000313" key="5">
    <source>
        <dbReference type="Proteomes" id="UP001220940"/>
    </source>
</evidence>
<organism evidence="4 5">
    <name type="scientific">Mycoplasma bradburyae</name>
    <dbReference type="NCBI Taxonomy" id="2963128"/>
    <lineage>
        <taxon>Bacteria</taxon>
        <taxon>Bacillati</taxon>
        <taxon>Mycoplasmatota</taxon>
        <taxon>Mollicutes</taxon>
        <taxon>Mycoplasmataceae</taxon>
        <taxon>Mycoplasma</taxon>
    </lineage>
</organism>
<proteinExistence type="predicted"/>
<dbReference type="Pfam" id="PF07554">
    <property type="entry name" value="FIVAR"/>
    <property type="match status" value="1"/>
</dbReference>
<keyword evidence="2" id="KW-0732">Signal</keyword>
<name>A0ABT5GAA2_9MOLU</name>
<sequence>MKQKTKKLLQLSFSLGFLATTALVVTSCKQPATVAPKPTNPMQPGNGSGSGETMQPGNNSGSGTGTTTPDNTEVKNQLDTVIGTKDTNLALYSDYSMIKSELTKAYEAAKSVSDKTNASKEELTSAKTTLETAINKAKTDKTTFDKEHKELVDAYNELKTNLKTIDLNASLTSIGDNPIYSAIKTDLNKKYTAAKTIIDSGVQTQDLSKQTIDSTKDGLSGLVEGIKTKKDIVDSYASFKLFKVSDGKFEGDFKYKKEQSGNQKLVSFSADFDNNNSSYQWKTAHRLIEGENKQKSIELTNVQWIYSLDTETSSDSQMKTQASYSIEFDYYGESATLYFPYKARKNSELEGNVATKLSLKYKLNDNDQVNDIDVSKAKVNSIEVAKVNLTNLNFGKNKITFITEANKDAPMIGNMYIATTDTTYDAVYNDIFGNETSKEEPNKITVNFLKGYGLANKGYGVTNSTFIKKMNSKLDSDGNENQVEVKEYFVLGYLGDRASGNEQTDGSNVKYYTFYVNAPRDGSYEISGIYNSGENRNLIFWKDNYNASESGKKAKFVNLNSGQGDWSNKVKSFNENQKENNGSASLQLSRGLNKIIVSGGAWNSAAPNLGNVAFTFKETAASEIPQNA</sequence>
<reference evidence="4" key="1">
    <citation type="submission" date="2021-11" db="EMBL/GenBank/DDBJ databases">
        <title>Description of Mycoplasma bradburyaesp. nov.from sea birds: a tribute to a great mycoplasmologist.</title>
        <authorList>
            <person name="Ramirez A.S."/>
            <person name="Poveda C."/>
            <person name="Suarez-Perez A."/>
            <person name="Rosales R.S."/>
            <person name="Dijkman R."/>
            <person name="Feberwee A."/>
            <person name="Spergser J."/>
            <person name="Szostak M.P."/>
            <person name="Ressel L."/>
            <person name="Calabuig P."/>
            <person name="Catania S."/>
            <person name="Gobbo F."/>
            <person name="Timofte D."/>
            <person name="Poveda J.B."/>
        </authorList>
    </citation>
    <scope>NUCLEOTIDE SEQUENCE [LARGE SCALE GENOMIC DNA]</scope>
    <source>
        <strain evidence="4">T158</strain>
    </source>
</reference>
<evidence type="ECO:0000313" key="4">
    <source>
        <dbReference type="EMBL" id="MDC4181758.1"/>
    </source>
</evidence>
<evidence type="ECO:0000256" key="2">
    <source>
        <dbReference type="SAM" id="SignalP"/>
    </source>
</evidence>
<dbReference type="Gene3D" id="1.20.1270.90">
    <property type="entry name" value="AF1782-like"/>
    <property type="match status" value="1"/>
</dbReference>
<dbReference type="PROSITE" id="PS51257">
    <property type="entry name" value="PROKAR_LIPOPROTEIN"/>
    <property type="match status" value="1"/>
</dbReference>
<feature type="compositionally biased region" description="Low complexity" evidence="1">
    <location>
        <begin position="57"/>
        <end position="68"/>
    </location>
</feature>
<evidence type="ECO:0000259" key="3">
    <source>
        <dbReference type="Pfam" id="PF05692"/>
    </source>
</evidence>
<gene>
    <name evidence="4" type="ORF">LNO68_00970</name>
</gene>
<feature type="signal peptide" evidence="2">
    <location>
        <begin position="1"/>
        <end position="22"/>
    </location>
</feature>
<dbReference type="RefSeq" id="WP_255034327.1">
    <property type="nucleotide sequence ID" value="NZ_CP101414.1"/>
</dbReference>
<dbReference type="InterPro" id="IPR008692">
    <property type="entry name" value="Hemogglutn_Mycoplasma"/>
</dbReference>
<feature type="domain" description="Haemagglutinin Mycoplasma" evidence="3">
    <location>
        <begin position="245"/>
        <end position="373"/>
    </location>
</feature>
<feature type="chain" id="PRO_5045328413" description="Haemagglutinin Mycoplasma domain-containing protein" evidence="2">
    <location>
        <begin position="23"/>
        <end position="628"/>
    </location>
</feature>
<dbReference type="Proteomes" id="UP001220940">
    <property type="component" value="Unassembled WGS sequence"/>
</dbReference>
<feature type="compositionally biased region" description="Polar residues" evidence="1">
    <location>
        <begin position="40"/>
        <end position="56"/>
    </location>
</feature>
<feature type="domain" description="Haemagglutinin Mycoplasma" evidence="3">
    <location>
        <begin position="375"/>
        <end position="616"/>
    </location>
</feature>
<keyword evidence="5" id="KW-1185">Reference proteome</keyword>